<evidence type="ECO:0000256" key="3">
    <source>
        <dbReference type="ARBA" id="ARBA00022475"/>
    </source>
</evidence>
<evidence type="ECO:0000256" key="1">
    <source>
        <dbReference type="ARBA" id="ARBA00004651"/>
    </source>
</evidence>
<keyword evidence="6 7" id="KW-0472">Membrane</keyword>
<dbReference type="EMBL" id="AP012338">
    <property type="protein sequence ID" value="BAM02816.1"/>
    <property type="molecule type" value="Genomic_DNA"/>
</dbReference>
<sequence>MTTLVWNLLLAVIWAVVLDDLSPRGLLVGFVAGYLVLLAAWRLGLGSGTYFHKVFAAVAFTAWFGWELTKANLRMMRFTVSPLRAMSPGIVAVPLDDDLSDLEITTLASLVSLTPGTLSLDVTPDRHTLYVHAMDASDPAAVRAEVKDGFEARIKGILR</sequence>
<evidence type="ECO:0000313" key="8">
    <source>
        <dbReference type="EMBL" id="BAM02816.1"/>
    </source>
</evidence>
<reference evidence="8 9" key="1">
    <citation type="submission" date="2012-02" db="EMBL/GenBank/DDBJ databases">
        <title>Complete genome sequence of Phycisphaera mikurensis NBRC 102666.</title>
        <authorList>
            <person name="Ankai A."/>
            <person name="Hosoyama A."/>
            <person name="Terui Y."/>
            <person name="Sekine M."/>
            <person name="Fukai R."/>
            <person name="Kato Y."/>
            <person name="Nakamura S."/>
            <person name="Yamada-Narita S."/>
            <person name="Kawakoshi A."/>
            <person name="Fukunaga Y."/>
            <person name="Yamazaki S."/>
            <person name="Fujita N."/>
        </authorList>
    </citation>
    <scope>NUCLEOTIDE SEQUENCE [LARGE SCALE GENOMIC DNA]</scope>
    <source>
        <strain evidence="9">NBRC 102666 / KCTC 22515 / FYK2301M01</strain>
    </source>
</reference>
<gene>
    <name evidence="8" type="primary">mrpE</name>
    <name evidence="8" type="ordered locus">PSMK_06570</name>
</gene>
<keyword evidence="9" id="KW-1185">Reference proteome</keyword>
<dbReference type="PIRSF" id="PIRSF019239">
    <property type="entry name" value="MrpE"/>
    <property type="match status" value="1"/>
</dbReference>
<dbReference type="AlphaFoldDB" id="I0IC28"/>
<organism evidence="8 9">
    <name type="scientific">Phycisphaera mikurensis (strain NBRC 102666 / KCTC 22515 / FYK2301M01)</name>
    <dbReference type="NCBI Taxonomy" id="1142394"/>
    <lineage>
        <taxon>Bacteria</taxon>
        <taxon>Pseudomonadati</taxon>
        <taxon>Planctomycetota</taxon>
        <taxon>Phycisphaerae</taxon>
        <taxon>Phycisphaerales</taxon>
        <taxon>Phycisphaeraceae</taxon>
        <taxon>Phycisphaera</taxon>
    </lineage>
</organism>
<comment type="similarity">
    <text evidence="2">Belongs to the CPA3 antiporters (TC 2.A.63) subunit E family.</text>
</comment>
<dbReference type="GO" id="GO:0008324">
    <property type="term" value="F:monoatomic cation transmembrane transporter activity"/>
    <property type="evidence" value="ECO:0007669"/>
    <property type="project" value="InterPro"/>
</dbReference>
<accession>I0IC28</accession>
<evidence type="ECO:0000256" key="4">
    <source>
        <dbReference type="ARBA" id="ARBA00022692"/>
    </source>
</evidence>
<dbReference type="RefSeq" id="WP_014436036.1">
    <property type="nucleotide sequence ID" value="NC_017080.1"/>
</dbReference>
<dbReference type="Proteomes" id="UP000007881">
    <property type="component" value="Chromosome"/>
</dbReference>
<comment type="subcellular location">
    <subcellularLocation>
        <location evidence="1">Cell membrane</location>
        <topology evidence="1">Multi-pass membrane protein</topology>
    </subcellularLocation>
</comment>
<dbReference type="InterPro" id="IPR002758">
    <property type="entry name" value="Cation_antiport_E"/>
</dbReference>
<keyword evidence="5 7" id="KW-1133">Transmembrane helix</keyword>
<proteinExistence type="inferred from homology"/>
<evidence type="ECO:0000256" key="5">
    <source>
        <dbReference type="ARBA" id="ARBA00022989"/>
    </source>
</evidence>
<keyword evidence="4 7" id="KW-0812">Transmembrane</keyword>
<dbReference type="OrthoDB" id="9800498at2"/>
<dbReference type="GO" id="GO:0005886">
    <property type="term" value="C:plasma membrane"/>
    <property type="evidence" value="ECO:0007669"/>
    <property type="project" value="UniProtKB-SubCell"/>
</dbReference>
<evidence type="ECO:0000313" key="9">
    <source>
        <dbReference type="Proteomes" id="UP000007881"/>
    </source>
</evidence>
<dbReference type="KEGG" id="phm:PSMK_06570"/>
<evidence type="ECO:0000256" key="2">
    <source>
        <dbReference type="ARBA" id="ARBA00006228"/>
    </source>
</evidence>
<dbReference type="PANTHER" id="PTHR34584:SF1">
    <property type="entry name" value="NA(+)_H(+) ANTIPORTER SUBUNIT E1"/>
    <property type="match status" value="1"/>
</dbReference>
<evidence type="ECO:0000256" key="6">
    <source>
        <dbReference type="ARBA" id="ARBA00023136"/>
    </source>
</evidence>
<feature type="transmembrane region" description="Helical" evidence="7">
    <location>
        <begin position="25"/>
        <end position="43"/>
    </location>
</feature>
<keyword evidence="3" id="KW-1003">Cell membrane</keyword>
<dbReference type="PANTHER" id="PTHR34584">
    <property type="entry name" value="NA(+)/H(+) ANTIPORTER SUBUNIT E1"/>
    <property type="match status" value="1"/>
</dbReference>
<evidence type="ECO:0000256" key="7">
    <source>
        <dbReference type="SAM" id="Phobius"/>
    </source>
</evidence>
<dbReference type="STRING" id="1142394.PSMK_06570"/>
<feature type="transmembrane region" description="Helical" evidence="7">
    <location>
        <begin position="50"/>
        <end position="66"/>
    </location>
</feature>
<name>I0IC28_PHYMF</name>
<protein>
    <submittedName>
        <fullName evidence="8">Na(+)/H(+) antiporter subunit E</fullName>
    </submittedName>
</protein>
<dbReference type="HOGENOM" id="CLU_086615_3_1_0"/>
<dbReference type="eggNOG" id="COG1863">
    <property type="taxonomic scope" value="Bacteria"/>
</dbReference>
<dbReference type="Pfam" id="PF01899">
    <property type="entry name" value="MNHE"/>
    <property type="match status" value="1"/>
</dbReference>